<feature type="transmembrane region" description="Helical" evidence="6">
    <location>
        <begin position="266"/>
        <end position="283"/>
    </location>
</feature>
<dbReference type="Pfam" id="PF07690">
    <property type="entry name" value="MFS_1"/>
    <property type="match status" value="1"/>
</dbReference>
<evidence type="ECO:0000256" key="6">
    <source>
        <dbReference type="SAM" id="Phobius"/>
    </source>
</evidence>
<dbReference type="InterPro" id="IPR050327">
    <property type="entry name" value="Proton-linked_MCT"/>
</dbReference>
<dbReference type="EMBL" id="BONY01000049">
    <property type="protein sequence ID" value="GIH08415.1"/>
    <property type="molecule type" value="Genomic_DNA"/>
</dbReference>
<feature type="domain" description="Major facilitator superfamily (MFS) profile" evidence="7">
    <location>
        <begin position="1"/>
        <end position="373"/>
    </location>
</feature>
<evidence type="ECO:0000256" key="2">
    <source>
        <dbReference type="ARBA" id="ARBA00022692"/>
    </source>
</evidence>
<comment type="caution">
    <text evidence="8">The sequence shown here is derived from an EMBL/GenBank/DDBJ whole genome shotgun (WGS) entry which is preliminary data.</text>
</comment>
<feature type="transmembrane region" description="Helical" evidence="6">
    <location>
        <begin position="152"/>
        <end position="175"/>
    </location>
</feature>
<feature type="transmembrane region" description="Helical" evidence="6">
    <location>
        <begin position="202"/>
        <end position="224"/>
    </location>
</feature>
<feature type="transmembrane region" description="Helical" evidence="6">
    <location>
        <begin position="351"/>
        <end position="370"/>
    </location>
</feature>
<dbReference type="PANTHER" id="PTHR11360">
    <property type="entry name" value="MONOCARBOXYLATE TRANSPORTER"/>
    <property type="match status" value="1"/>
</dbReference>
<proteinExistence type="predicted"/>
<dbReference type="InterPro" id="IPR011701">
    <property type="entry name" value="MFS"/>
</dbReference>
<feature type="transmembrane region" description="Helical" evidence="6">
    <location>
        <begin position="236"/>
        <end position="254"/>
    </location>
</feature>
<feature type="transmembrane region" description="Helical" evidence="6">
    <location>
        <begin position="89"/>
        <end position="113"/>
    </location>
</feature>
<feature type="transmembrane region" description="Helical" evidence="6">
    <location>
        <begin position="7"/>
        <end position="26"/>
    </location>
</feature>
<protein>
    <submittedName>
        <fullName evidence="8">MFS transporter</fullName>
    </submittedName>
</protein>
<sequence length="396" mass="40379">MLAVTQTVGYGVLFYAFAVLLAPMAAELKASTATITGAFTVSILTSAAAAIPIGRWLDRHGGRLLMTCGSVTATGAVLAWSRATSVAQVYAVFVLIGLASAMVLYETAFPVIVAASAGAKRDSAILAVTMVAGLAGTAFLPLIGVLLERYGWRTALVILAALLAIITIPAHFFAVPGKRQHTARKTSQHGAGVGQALRDKGFWLLTIAFVLHGAAVYSVGVHLVGFLRHAGHTTTVAATLAGLLGLLSVTGRLATTGFARRRSMGTVTAFVLLIQATGAAALTRLSHSVAGAAACIIAFGLGFGVSTIARPAIVADRYGTVRYATIAAAMAFPITLVKAIAPLAAATVSPTAFMASTATACLLAALLLFATSRHPAAAPAPDERGSSVITARVGTQ</sequence>
<keyword evidence="9" id="KW-1185">Reference proteome</keyword>
<evidence type="ECO:0000256" key="3">
    <source>
        <dbReference type="ARBA" id="ARBA00022989"/>
    </source>
</evidence>
<feature type="transmembrane region" description="Helical" evidence="6">
    <location>
        <begin position="289"/>
        <end position="309"/>
    </location>
</feature>
<dbReference type="Proteomes" id="UP000612899">
    <property type="component" value="Unassembled WGS sequence"/>
</dbReference>
<dbReference type="Gene3D" id="1.20.1250.20">
    <property type="entry name" value="MFS general substrate transporter like domains"/>
    <property type="match status" value="1"/>
</dbReference>
<evidence type="ECO:0000313" key="9">
    <source>
        <dbReference type="Proteomes" id="UP000612899"/>
    </source>
</evidence>
<feature type="transmembrane region" description="Helical" evidence="6">
    <location>
        <begin position="125"/>
        <end position="146"/>
    </location>
</feature>
<dbReference type="InterPro" id="IPR036259">
    <property type="entry name" value="MFS_trans_sf"/>
</dbReference>
<dbReference type="PROSITE" id="PS50850">
    <property type="entry name" value="MFS"/>
    <property type="match status" value="1"/>
</dbReference>
<evidence type="ECO:0000256" key="1">
    <source>
        <dbReference type="ARBA" id="ARBA00004651"/>
    </source>
</evidence>
<accession>A0A8J3QD18</accession>
<feature type="compositionally biased region" description="Polar residues" evidence="5">
    <location>
        <begin position="387"/>
        <end position="396"/>
    </location>
</feature>
<keyword evidence="2 6" id="KW-0812">Transmembrane</keyword>
<feature type="transmembrane region" description="Helical" evidence="6">
    <location>
        <begin position="64"/>
        <end position="83"/>
    </location>
</feature>
<dbReference type="InterPro" id="IPR020846">
    <property type="entry name" value="MFS_dom"/>
</dbReference>
<evidence type="ECO:0000256" key="4">
    <source>
        <dbReference type="ARBA" id="ARBA00023136"/>
    </source>
</evidence>
<dbReference type="GO" id="GO:0005886">
    <property type="term" value="C:plasma membrane"/>
    <property type="evidence" value="ECO:0007669"/>
    <property type="project" value="UniProtKB-SubCell"/>
</dbReference>
<feature type="transmembrane region" description="Helical" evidence="6">
    <location>
        <begin position="32"/>
        <end position="52"/>
    </location>
</feature>
<keyword evidence="4 6" id="KW-0472">Membrane</keyword>
<name>A0A8J3QD18_9ACTN</name>
<evidence type="ECO:0000259" key="7">
    <source>
        <dbReference type="PROSITE" id="PS50850"/>
    </source>
</evidence>
<feature type="region of interest" description="Disordered" evidence="5">
    <location>
        <begin position="377"/>
        <end position="396"/>
    </location>
</feature>
<comment type="subcellular location">
    <subcellularLocation>
        <location evidence="1">Cell membrane</location>
        <topology evidence="1">Multi-pass membrane protein</topology>
    </subcellularLocation>
</comment>
<organism evidence="8 9">
    <name type="scientific">Rhizocola hellebori</name>
    <dbReference type="NCBI Taxonomy" id="1392758"/>
    <lineage>
        <taxon>Bacteria</taxon>
        <taxon>Bacillati</taxon>
        <taxon>Actinomycetota</taxon>
        <taxon>Actinomycetes</taxon>
        <taxon>Micromonosporales</taxon>
        <taxon>Micromonosporaceae</taxon>
        <taxon>Rhizocola</taxon>
    </lineage>
</organism>
<dbReference type="GO" id="GO:0022857">
    <property type="term" value="F:transmembrane transporter activity"/>
    <property type="evidence" value="ECO:0007669"/>
    <property type="project" value="InterPro"/>
</dbReference>
<dbReference type="SUPFAM" id="SSF103473">
    <property type="entry name" value="MFS general substrate transporter"/>
    <property type="match status" value="1"/>
</dbReference>
<evidence type="ECO:0000256" key="5">
    <source>
        <dbReference type="SAM" id="MobiDB-lite"/>
    </source>
</evidence>
<gene>
    <name evidence="8" type="ORF">Rhe02_64820</name>
</gene>
<dbReference type="RefSeq" id="WP_239124190.1">
    <property type="nucleotide sequence ID" value="NZ_BONY01000049.1"/>
</dbReference>
<keyword evidence="3 6" id="KW-1133">Transmembrane helix</keyword>
<reference evidence="8" key="1">
    <citation type="submission" date="2021-01" db="EMBL/GenBank/DDBJ databases">
        <title>Whole genome shotgun sequence of Rhizocola hellebori NBRC 109834.</title>
        <authorList>
            <person name="Komaki H."/>
            <person name="Tamura T."/>
        </authorList>
    </citation>
    <scope>NUCLEOTIDE SEQUENCE</scope>
    <source>
        <strain evidence="8">NBRC 109834</strain>
    </source>
</reference>
<feature type="transmembrane region" description="Helical" evidence="6">
    <location>
        <begin position="321"/>
        <end position="345"/>
    </location>
</feature>
<dbReference type="PANTHER" id="PTHR11360:SF290">
    <property type="entry name" value="MONOCARBOXYLATE MFS PERMEASE"/>
    <property type="match status" value="1"/>
</dbReference>
<evidence type="ECO:0000313" key="8">
    <source>
        <dbReference type="EMBL" id="GIH08415.1"/>
    </source>
</evidence>
<dbReference type="AlphaFoldDB" id="A0A8J3QD18"/>